<dbReference type="EMBL" id="JAFLNC010000001">
    <property type="protein sequence ID" value="MBO0332150.1"/>
    <property type="molecule type" value="Genomic_DNA"/>
</dbReference>
<dbReference type="InterPro" id="IPR052712">
    <property type="entry name" value="Acid_resist_chaperone_HdeD"/>
</dbReference>
<dbReference type="Pfam" id="PF03729">
    <property type="entry name" value="DUF308"/>
    <property type="match status" value="2"/>
</dbReference>
<organism evidence="2 3">
    <name type="scientific">Sneathiella sedimenti</name>
    <dbReference type="NCBI Taxonomy" id="2816034"/>
    <lineage>
        <taxon>Bacteria</taxon>
        <taxon>Pseudomonadati</taxon>
        <taxon>Pseudomonadota</taxon>
        <taxon>Alphaproteobacteria</taxon>
        <taxon>Sneathiellales</taxon>
        <taxon>Sneathiellaceae</taxon>
        <taxon>Sneathiella</taxon>
    </lineage>
</organism>
<evidence type="ECO:0000313" key="2">
    <source>
        <dbReference type="EMBL" id="MBO0332150.1"/>
    </source>
</evidence>
<evidence type="ECO:0000313" key="3">
    <source>
        <dbReference type="Proteomes" id="UP000664761"/>
    </source>
</evidence>
<gene>
    <name evidence="2" type="ORF">J0X12_00895</name>
</gene>
<dbReference type="PANTHER" id="PTHR34989">
    <property type="entry name" value="PROTEIN HDED"/>
    <property type="match status" value="1"/>
</dbReference>
<feature type="transmembrane region" description="Helical" evidence="1">
    <location>
        <begin position="27"/>
        <end position="44"/>
    </location>
</feature>
<keyword evidence="1" id="KW-0472">Membrane</keyword>
<dbReference type="PANTHER" id="PTHR34989:SF1">
    <property type="entry name" value="PROTEIN HDED"/>
    <property type="match status" value="1"/>
</dbReference>
<feature type="transmembrane region" description="Helical" evidence="1">
    <location>
        <begin position="161"/>
        <end position="186"/>
    </location>
</feature>
<keyword evidence="3" id="KW-1185">Reference proteome</keyword>
<name>A0ABS3F0W2_9PROT</name>
<accession>A0ABS3F0W2</accession>
<feature type="transmembrane region" description="Helical" evidence="1">
    <location>
        <begin position="105"/>
        <end position="128"/>
    </location>
</feature>
<feature type="transmembrane region" description="Helical" evidence="1">
    <location>
        <begin position="137"/>
        <end position="155"/>
    </location>
</feature>
<protein>
    <submittedName>
        <fullName evidence="2">DUF308 domain-containing protein</fullName>
    </submittedName>
</protein>
<evidence type="ECO:0000256" key="1">
    <source>
        <dbReference type="SAM" id="Phobius"/>
    </source>
</evidence>
<comment type="caution">
    <text evidence="2">The sequence shown here is derived from an EMBL/GenBank/DDBJ whole genome shotgun (WGS) entry which is preliminary data.</text>
</comment>
<reference evidence="2 3" key="1">
    <citation type="submission" date="2021-03" db="EMBL/GenBank/DDBJ databases">
        <title>Sneathiella sp. CAU 1612 isolated from Kang Won-do.</title>
        <authorList>
            <person name="Kim W."/>
        </authorList>
    </citation>
    <scope>NUCLEOTIDE SEQUENCE [LARGE SCALE GENOMIC DNA]</scope>
    <source>
        <strain evidence="2 3">CAU 1612</strain>
    </source>
</reference>
<dbReference type="InterPro" id="IPR005325">
    <property type="entry name" value="DUF308_memb"/>
</dbReference>
<dbReference type="Proteomes" id="UP000664761">
    <property type="component" value="Unassembled WGS sequence"/>
</dbReference>
<sequence>MSDNMQPKLEEMRQLVAIELAKHWKMFLFQGLLFSLLGAAAILVPQVATLVVDLFVGWILVFGGIIRALTLFRSRSLPGTVWSLLASVLAIVLGLLLVLKPAEGVMTLTMVMVAFFIIQGLFSILLALQFRAHIRSWGWTLISGAVDLVLAYLIWRGWPDTASWAIGLLVGINMLFAGMALIFTALSARNSAPD</sequence>
<dbReference type="RefSeq" id="WP_207042913.1">
    <property type="nucleotide sequence ID" value="NZ_JAFLNC010000001.1"/>
</dbReference>
<keyword evidence="1" id="KW-0812">Transmembrane</keyword>
<proteinExistence type="predicted"/>
<keyword evidence="1" id="KW-1133">Transmembrane helix</keyword>
<feature type="transmembrane region" description="Helical" evidence="1">
    <location>
        <begin position="50"/>
        <end position="69"/>
    </location>
</feature>
<feature type="transmembrane region" description="Helical" evidence="1">
    <location>
        <begin position="81"/>
        <end position="99"/>
    </location>
</feature>